<name>A0A6N2LC01_SALVM</name>
<dbReference type="Pfam" id="PF06830">
    <property type="entry name" value="Root_cap"/>
    <property type="match status" value="2"/>
</dbReference>
<feature type="signal peptide" evidence="2">
    <location>
        <begin position="1"/>
        <end position="24"/>
    </location>
</feature>
<evidence type="ECO:0000256" key="1">
    <source>
        <dbReference type="SAM" id="MobiDB-lite"/>
    </source>
</evidence>
<feature type="chain" id="PRO_5026905548" description="Root cap" evidence="2">
    <location>
        <begin position="25"/>
        <end position="714"/>
    </location>
</feature>
<evidence type="ECO:0000313" key="3">
    <source>
        <dbReference type="EMBL" id="VFU34840.1"/>
    </source>
</evidence>
<keyword evidence="2" id="KW-0732">Signal</keyword>
<dbReference type="AlphaFoldDB" id="A0A6N2LC01"/>
<feature type="region of interest" description="Disordered" evidence="1">
    <location>
        <begin position="34"/>
        <end position="81"/>
    </location>
</feature>
<evidence type="ECO:0008006" key="4">
    <source>
        <dbReference type="Google" id="ProtNLM"/>
    </source>
</evidence>
<dbReference type="InterPro" id="IPR009646">
    <property type="entry name" value="Root_cap"/>
</dbReference>
<evidence type="ECO:0000256" key="2">
    <source>
        <dbReference type="SAM" id="SignalP"/>
    </source>
</evidence>
<protein>
    <recommendedName>
        <fullName evidence="4">Root cap</fullName>
    </recommendedName>
</protein>
<dbReference type="EMBL" id="CAADRP010001079">
    <property type="protein sequence ID" value="VFU34840.1"/>
    <property type="molecule type" value="Genomic_DNA"/>
</dbReference>
<accession>A0A6N2LC01</accession>
<reference evidence="3" key="1">
    <citation type="submission" date="2019-03" db="EMBL/GenBank/DDBJ databases">
        <authorList>
            <person name="Mank J."/>
            <person name="Almeida P."/>
        </authorList>
    </citation>
    <scope>NUCLEOTIDE SEQUENCE</scope>
    <source>
        <strain evidence="3">78183</strain>
    </source>
</reference>
<gene>
    <name evidence="3" type="ORF">SVIM_LOCUS170168</name>
</gene>
<organism evidence="3">
    <name type="scientific">Salix viminalis</name>
    <name type="common">Common osier</name>
    <name type="synonym">Basket willow</name>
    <dbReference type="NCBI Taxonomy" id="40686"/>
    <lineage>
        <taxon>Eukaryota</taxon>
        <taxon>Viridiplantae</taxon>
        <taxon>Streptophyta</taxon>
        <taxon>Embryophyta</taxon>
        <taxon>Tracheophyta</taxon>
        <taxon>Spermatophyta</taxon>
        <taxon>Magnoliopsida</taxon>
        <taxon>eudicotyledons</taxon>
        <taxon>Gunneridae</taxon>
        <taxon>Pentapetalae</taxon>
        <taxon>rosids</taxon>
        <taxon>fabids</taxon>
        <taxon>Malpighiales</taxon>
        <taxon>Salicaceae</taxon>
        <taxon>Saliceae</taxon>
        <taxon>Salix</taxon>
    </lineage>
</organism>
<proteinExistence type="predicted"/>
<sequence length="714" mass="78193">MAQMKPYVLVAVFVLLIAIQGTLVQGVGNNNGNGNNGNNNGNGNNGNNNNGNNNGNGNNGNNNGNGNNEDHDDLAPLESGQEQAKCKAKGHCKNKVLVCPAQCPEKKPRRTGSTRDALLTAPANRKPNCNGYGSLCYDPRFVGGDGVMFYFHGEKGGNFAIVSDDNLQINAHLIGSRPQGRTRDYTWVQALSVMFDSHNLIIAATKVSHWDDSVDSLTVRWDGETITIPTDGEAEWRSAGEERQVGVERTDGANAVRVTVAGLVDMDVRVRPIGKHENKVHNYQLPENDAFAHLETQFRFKNLTDLVEGVLGKTYRPDYVSPVKIGVPMPVMGGEDKYQTPSLLSPLCRLCRFHFHGAPAGINGILATSSVAAMDFKRKSCILAAFFLVYVSRKACCVQGATSNAKKSPYDAAITHYEMLSPSPSGNERAFCQARGACQGKTVVCPDQCKVRKPVKNKKQKGCFIDCSSKCEVTCKRPNCNGYGSLCYDPRFVGGDGVMFYFHGARGGNFAIVSDDNLQINAHFIGSRPQGRTRDFTWVQALSIMFDTHTLVVAAKRVTKWDDNLDALTVKWDGQTVDGVPTDGDAEWRANGGEREVVVERTDDTNTVRVQVANLVELNIKVRPIGKEENRAHNYQLPENDAFAHLETQFRFFNLTDLVEGVLGKTYRPDYVSPVKIGVPMPMMGGEDKYQTPSLYSPLCNACRFQPQSGTATT</sequence>
<dbReference type="PANTHER" id="PTHR31656">
    <property type="entry name" value="ROOT CAP DOMAIN-CONTAINING PROTEIN"/>
    <property type="match status" value="1"/>
</dbReference>
<feature type="compositionally biased region" description="Low complexity" evidence="1">
    <location>
        <begin position="36"/>
        <end position="67"/>
    </location>
</feature>